<comment type="caution">
    <text evidence="1">The sequence shown here is derived from an EMBL/GenBank/DDBJ whole genome shotgun (WGS) entry which is preliminary data.</text>
</comment>
<gene>
    <name evidence="1" type="ORF">C6I21_12425</name>
</gene>
<dbReference type="OrthoDB" id="2965348at2"/>
<proteinExistence type="predicted"/>
<evidence type="ECO:0000313" key="1">
    <source>
        <dbReference type="EMBL" id="PRO64942.1"/>
    </source>
</evidence>
<evidence type="ECO:0000313" key="2">
    <source>
        <dbReference type="Proteomes" id="UP000243650"/>
    </source>
</evidence>
<dbReference type="InterPro" id="IPR019642">
    <property type="entry name" value="DUF2507"/>
</dbReference>
<dbReference type="Proteomes" id="UP000243650">
    <property type="component" value="Unassembled WGS sequence"/>
</dbReference>
<keyword evidence="2" id="KW-1185">Reference proteome</keyword>
<dbReference type="Pfam" id="PF10702">
    <property type="entry name" value="DUF2507"/>
    <property type="match status" value="1"/>
</dbReference>
<reference evidence="1 2" key="1">
    <citation type="submission" date="2018-03" db="EMBL/GenBank/DDBJ databases">
        <title>Bacillus urumqiensis sp. nov., a moderately haloalkaliphilic bacterium isolated from a salt lake.</title>
        <authorList>
            <person name="Zhao B."/>
            <person name="Liao Z."/>
        </authorList>
    </citation>
    <scope>NUCLEOTIDE SEQUENCE [LARGE SCALE GENOMIC DNA]</scope>
    <source>
        <strain evidence="1 2">BZ-SZ-XJ18</strain>
    </source>
</reference>
<organism evidence="1 2">
    <name type="scientific">Alkalicoccus urumqiensis</name>
    <name type="common">Bacillus urumqiensis</name>
    <dbReference type="NCBI Taxonomy" id="1548213"/>
    <lineage>
        <taxon>Bacteria</taxon>
        <taxon>Bacillati</taxon>
        <taxon>Bacillota</taxon>
        <taxon>Bacilli</taxon>
        <taxon>Bacillales</taxon>
        <taxon>Bacillaceae</taxon>
        <taxon>Alkalicoccus</taxon>
    </lineage>
</organism>
<sequence length="142" mass="16381">MVSENNDAPSYASYILRHELLPLLLGEDEEMILYWAGKALARKHKDITEETLASWFQEAGWGTLELQQEKRKEKTYLLHPPAVDPARPFSLEAGFLAQTAEHDKEMLAEATYVIKKKKPVTVEIKVQWDRKDIVTRNEDEQA</sequence>
<name>A0A2P6MF62_ALKUR</name>
<accession>A0A2P6MF62</accession>
<protein>
    <submittedName>
        <fullName evidence="1">DUF2507 domain-containing protein</fullName>
    </submittedName>
</protein>
<dbReference type="SUPFAM" id="SSF111126">
    <property type="entry name" value="Ligand-binding domain in the NO signalling and Golgi transport"/>
    <property type="match status" value="1"/>
</dbReference>
<dbReference type="Gene3D" id="3.30.1380.20">
    <property type="entry name" value="Trafficking protein particle complex subunit 3"/>
    <property type="match status" value="1"/>
</dbReference>
<dbReference type="AlphaFoldDB" id="A0A2P6MF62"/>
<dbReference type="InterPro" id="IPR024096">
    <property type="entry name" value="NO_sig/Golgi_transp_ligand-bd"/>
</dbReference>
<dbReference type="RefSeq" id="WP_105959798.1">
    <property type="nucleotide sequence ID" value="NZ_PVNS01000011.1"/>
</dbReference>
<dbReference type="EMBL" id="PVNS01000011">
    <property type="protein sequence ID" value="PRO64942.1"/>
    <property type="molecule type" value="Genomic_DNA"/>
</dbReference>